<dbReference type="InterPro" id="IPR051668">
    <property type="entry name" value="ATG33"/>
</dbReference>
<dbReference type="OMA" id="HPYLIYA"/>
<keyword evidence="8" id="KW-0378">Hydrolase</keyword>
<evidence type="ECO:0000313" key="8">
    <source>
        <dbReference type="EMBL" id="ABN66908.1"/>
    </source>
</evidence>
<keyword evidence="3 7" id="KW-1133">Transmembrane helix</keyword>
<evidence type="ECO:0000256" key="5">
    <source>
        <dbReference type="ARBA" id="ARBA00038013"/>
    </source>
</evidence>
<evidence type="ECO:0000256" key="4">
    <source>
        <dbReference type="ARBA" id="ARBA00023136"/>
    </source>
</evidence>
<dbReference type="KEGG" id="pic:PICST_67918"/>
<evidence type="ECO:0000256" key="6">
    <source>
        <dbReference type="SAM" id="MobiDB-lite"/>
    </source>
</evidence>
<dbReference type="OrthoDB" id="5336366at2759"/>
<dbReference type="HOGENOM" id="CLU_1137973_0_0_1"/>
<feature type="transmembrane region" description="Helical" evidence="7">
    <location>
        <begin position="94"/>
        <end position="113"/>
    </location>
</feature>
<sequence length="254" mass="26511">MAGSCIATVKIIGVSSLGLLAGSLTYQSLDAIPLLLNGLSKSLYSSASSSKVHNYVAAVKSLVANARISSTVLSSVASILFALSFHYSPPSGQHPYLIYAAIGGPLTVAGLVYQAYAAESKLLAADDSKLVTSFNSTSSSNSAAEKIVAKEEDEEDNLGKSYIHVSDESSTSSTSSTPATSAPNSPNVAVHRDEQPVEDVEALSVEEEVESALAKKDFINNLEKVRSSYVIGSAISSVSFFIAVVGLIGDYYLL</sequence>
<reference evidence="8 9" key="1">
    <citation type="journal article" date="2007" name="Nat. Biotechnol.">
        <title>Genome sequence of the lignocellulose-bioconverting and xylose-fermenting yeast Pichia stipitis.</title>
        <authorList>
            <person name="Jeffries T.W."/>
            <person name="Grigoriev I.V."/>
            <person name="Grimwood J."/>
            <person name="Laplaza J.M."/>
            <person name="Aerts A."/>
            <person name="Salamov A."/>
            <person name="Schmutz J."/>
            <person name="Lindquist E."/>
            <person name="Dehal P."/>
            <person name="Shapiro H."/>
            <person name="Jin Y.S."/>
            <person name="Passoth V."/>
            <person name="Richardson P.M."/>
        </authorList>
    </citation>
    <scope>NUCLEOTIDE SEQUENCE [LARGE SCALE GENOMIC DNA]</scope>
    <source>
        <strain evidence="9">ATCC 58785 / CBS 6054 / NBRC 10063 / NRRL Y-11545</strain>
    </source>
</reference>
<feature type="transmembrane region" description="Helical" evidence="7">
    <location>
        <begin position="68"/>
        <end position="88"/>
    </location>
</feature>
<evidence type="ECO:0000256" key="2">
    <source>
        <dbReference type="ARBA" id="ARBA00022692"/>
    </source>
</evidence>
<evidence type="ECO:0000256" key="3">
    <source>
        <dbReference type="ARBA" id="ARBA00022989"/>
    </source>
</evidence>
<dbReference type="GeneID" id="4839645"/>
<name>A3LW53_PICST</name>
<accession>A3LW53</accession>
<dbReference type="EMBL" id="CP000499">
    <property type="protein sequence ID" value="ABN66908.1"/>
    <property type="molecule type" value="Genomic_DNA"/>
</dbReference>
<dbReference type="AlphaFoldDB" id="A3LW53"/>
<keyword evidence="4 7" id="KW-0472">Membrane</keyword>
<dbReference type="GO" id="GO:0000422">
    <property type="term" value="P:autophagy of mitochondrion"/>
    <property type="evidence" value="ECO:0007669"/>
    <property type="project" value="TreeGrafter"/>
</dbReference>
<protein>
    <submittedName>
        <fullName evidence="8">Chromodomain-helicase DNA-binding protein</fullName>
    </submittedName>
</protein>
<dbReference type="GO" id="GO:0003677">
    <property type="term" value="F:DNA binding"/>
    <property type="evidence" value="ECO:0007669"/>
    <property type="project" value="UniProtKB-KW"/>
</dbReference>
<comment type="subcellular location">
    <subcellularLocation>
        <location evidence="1">Membrane</location>
        <topology evidence="1">Multi-pass membrane protein</topology>
    </subcellularLocation>
</comment>
<evidence type="ECO:0000313" key="9">
    <source>
        <dbReference type="Proteomes" id="UP000002258"/>
    </source>
</evidence>
<dbReference type="Proteomes" id="UP000002258">
    <property type="component" value="Chromosome 5"/>
</dbReference>
<dbReference type="RefSeq" id="XP_001384937.1">
    <property type="nucleotide sequence ID" value="XM_001384900.1"/>
</dbReference>
<keyword evidence="9" id="KW-1185">Reference proteome</keyword>
<keyword evidence="8" id="KW-0347">Helicase</keyword>
<evidence type="ECO:0000256" key="1">
    <source>
        <dbReference type="ARBA" id="ARBA00004141"/>
    </source>
</evidence>
<gene>
    <name evidence="8" type="primary">CDH2</name>
    <name evidence="8" type="ORF">PICST_67918</name>
</gene>
<feature type="transmembrane region" description="Helical" evidence="7">
    <location>
        <begin position="229"/>
        <end position="253"/>
    </location>
</feature>
<keyword evidence="8" id="KW-0238">DNA-binding</keyword>
<dbReference type="InParanoid" id="A3LW53"/>
<organism evidence="8 9">
    <name type="scientific">Scheffersomyces stipitis (strain ATCC 58785 / CBS 6054 / NBRC 10063 / NRRL Y-11545)</name>
    <name type="common">Yeast</name>
    <name type="synonym">Pichia stipitis</name>
    <dbReference type="NCBI Taxonomy" id="322104"/>
    <lineage>
        <taxon>Eukaryota</taxon>
        <taxon>Fungi</taxon>
        <taxon>Dikarya</taxon>
        <taxon>Ascomycota</taxon>
        <taxon>Saccharomycotina</taxon>
        <taxon>Pichiomycetes</taxon>
        <taxon>Debaryomycetaceae</taxon>
        <taxon>Scheffersomyces</taxon>
    </lineage>
</organism>
<evidence type="ECO:0000256" key="7">
    <source>
        <dbReference type="SAM" id="Phobius"/>
    </source>
</evidence>
<dbReference type="eggNOG" id="ENOG502S77Q">
    <property type="taxonomic scope" value="Eukaryota"/>
</dbReference>
<keyword evidence="8" id="KW-0067">ATP-binding</keyword>
<feature type="compositionally biased region" description="Low complexity" evidence="6">
    <location>
        <begin position="169"/>
        <end position="187"/>
    </location>
</feature>
<dbReference type="PANTHER" id="PTHR37278:SF1">
    <property type="entry name" value="AUTOPHAGY-RELATED PROTEIN 33-RELATED"/>
    <property type="match status" value="1"/>
</dbReference>
<keyword evidence="8" id="KW-0547">Nucleotide-binding</keyword>
<dbReference type="FunCoup" id="A3LW53">
    <property type="interactions" value="130"/>
</dbReference>
<proteinExistence type="inferred from homology"/>
<dbReference type="GO" id="GO:0005741">
    <property type="term" value="C:mitochondrial outer membrane"/>
    <property type="evidence" value="ECO:0007669"/>
    <property type="project" value="TreeGrafter"/>
</dbReference>
<dbReference type="GO" id="GO:0004386">
    <property type="term" value="F:helicase activity"/>
    <property type="evidence" value="ECO:0007669"/>
    <property type="project" value="UniProtKB-KW"/>
</dbReference>
<dbReference type="PANTHER" id="PTHR37278">
    <property type="entry name" value="AUTOPHAGY-RELATED PROTEIN 33-RELATED"/>
    <property type="match status" value="1"/>
</dbReference>
<dbReference type="GO" id="GO:0016236">
    <property type="term" value="P:macroautophagy"/>
    <property type="evidence" value="ECO:0007669"/>
    <property type="project" value="TreeGrafter"/>
</dbReference>
<comment type="similarity">
    <text evidence="5">Belongs to the ATG33 family.</text>
</comment>
<feature type="region of interest" description="Disordered" evidence="6">
    <location>
        <begin position="165"/>
        <end position="195"/>
    </location>
</feature>
<keyword evidence="2 7" id="KW-0812">Transmembrane</keyword>